<dbReference type="EC" id="2.7.7.77" evidence="8"/>
<evidence type="ECO:0000259" key="9">
    <source>
        <dbReference type="Pfam" id="PF12804"/>
    </source>
</evidence>
<comment type="function">
    <text evidence="8">Transfers a GMP moiety from GTP to Mo-molybdopterin (Mo-MPT) cofactor (Moco or molybdenum cofactor) to form Mo-molybdopterin guanine dinucleotide (Mo-MGD) cofactor.</text>
</comment>
<keyword evidence="4 8" id="KW-0547">Nucleotide-binding</keyword>
<evidence type="ECO:0000256" key="7">
    <source>
        <dbReference type="ARBA" id="ARBA00023150"/>
    </source>
</evidence>
<evidence type="ECO:0000313" key="11">
    <source>
        <dbReference type="Proteomes" id="UP001179181"/>
    </source>
</evidence>
<evidence type="ECO:0000256" key="5">
    <source>
        <dbReference type="ARBA" id="ARBA00022842"/>
    </source>
</evidence>
<dbReference type="CDD" id="cd02503">
    <property type="entry name" value="MobA"/>
    <property type="match status" value="1"/>
</dbReference>
<gene>
    <name evidence="8" type="primary">mobA</name>
    <name evidence="10" type="ORF">FHS68_002414</name>
</gene>
<dbReference type="HAMAP" id="MF_00316">
    <property type="entry name" value="MobA"/>
    <property type="match status" value="1"/>
</dbReference>
<comment type="subcellular location">
    <subcellularLocation>
        <location evidence="8">Cytoplasm</location>
    </subcellularLocation>
</comment>
<feature type="binding site" evidence="8">
    <location>
        <position position="102"/>
    </location>
    <ligand>
        <name>Mg(2+)</name>
        <dbReference type="ChEBI" id="CHEBI:18420"/>
    </ligand>
</feature>
<dbReference type="InterPro" id="IPR013482">
    <property type="entry name" value="Molybde_CF_guanTrfase"/>
</dbReference>
<name>A0ABX0UMP4_9BACT</name>
<dbReference type="RefSeq" id="WP_167270195.1">
    <property type="nucleotide sequence ID" value="NZ_JAASQJ010000002.1"/>
</dbReference>
<dbReference type="Pfam" id="PF12804">
    <property type="entry name" value="NTP_transf_3"/>
    <property type="match status" value="1"/>
</dbReference>
<organism evidence="10 11">
    <name type="scientific">Dyadobacter arcticus</name>
    <dbReference type="NCBI Taxonomy" id="1078754"/>
    <lineage>
        <taxon>Bacteria</taxon>
        <taxon>Pseudomonadati</taxon>
        <taxon>Bacteroidota</taxon>
        <taxon>Cytophagia</taxon>
        <taxon>Cytophagales</taxon>
        <taxon>Spirosomataceae</taxon>
        <taxon>Dyadobacter</taxon>
    </lineage>
</organism>
<dbReference type="InterPro" id="IPR029044">
    <property type="entry name" value="Nucleotide-diphossugar_trans"/>
</dbReference>
<keyword evidence="6 8" id="KW-0342">GTP-binding</keyword>
<comment type="domain">
    <text evidence="8">The N-terminal domain determines nucleotide recognition and specific binding, while the C-terminal domain determines the specific binding to the target protein.</text>
</comment>
<evidence type="ECO:0000313" key="10">
    <source>
        <dbReference type="EMBL" id="NIJ53244.1"/>
    </source>
</evidence>
<evidence type="ECO:0000256" key="4">
    <source>
        <dbReference type="ARBA" id="ARBA00022741"/>
    </source>
</evidence>
<keyword evidence="2 8" id="KW-0808">Transferase</keyword>
<comment type="catalytic activity">
    <reaction evidence="8">
        <text>Mo-molybdopterin + GTP + H(+) = Mo-molybdopterin guanine dinucleotide + diphosphate</text>
        <dbReference type="Rhea" id="RHEA:34243"/>
        <dbReference type="ChEBI" id="CHEBI:15378"/>
        <dbReference type="ChEBI" id="CHEBI:33019"/>
        <dbReference type="ChEBI" id="CHEBI:37565"/>
        <dbReference type="ChEBI" id="CHEBI:71302"/>
        <dbReference type="ChEBI" id="CHEBI:71310"/>
        <dbReference type="EC" id="2.7.7.77"/>
    </reaction>
</comment>
<feature type="binding site" evidence="8">
    <location>
        <position position="71"/>
    </location>
    <ligand>
        <name>GTP</name>
        <dbReference type="ChEBI" id="CHEBI:37565"/>
    </ligand>
</feature>
<evidence type="ECO:0000256" key="6">
    <source>
        <dbReference type="ARBA" id="ARBA00023134"/>
    </source>
</evidence>
<dbReference type="PANTHER" id="PTHR19136:SF81">
    <property type="entry name" value="MOLYBDENUM COFACTOR GUANYLYLTRANSFERASE"/>
    <property type="match status" value="1"/>
</dbReference>
<dbReference type="PANTHER" id="PTHR19136">
    <property type="entry name" value="MOLYBDENUM COFACTOR GUANYLYLTRANSFERASE"/>
    <property type="match status" value="1"/>
</dbReference>
<keyword evidence="1 8" id="KW-0963">Cytoplasm</keyword>
<evidence type="ECO:0000256" key="8">
    <source>
        <dbReference type="HAMAP-Rule" id="MF_00316"/>
    </source>
</evidence>
<keyword evidence="7 8" id="KW-0501">Molybdenum cofactor biosynthesis</keyword>
<dbReference type="EMBL" id="JAASQJ010000002">
    <property type="protein sequence ID" value="NIJ53244.1"/>
    <property type="molecule type" value="Genomic_DNA"/>
</dbReference>
<protein>
    <recommendedName>
        <fullName evidence="8">Probable molybdenum cofactor guanylyltransferase</fullName>
        <shortName evidence="8">MoCo guanylyltransferase</shortName>
        <ecNumber evidence="8">2.7.7.77</ecNumber>
    </recommendedName>
    <alternativeName>
        <fullName evidence="8">GTP:molybdopterin guanylyltransferase</fullName>
    </alternativeName>
    <alternativeName>
        <fullName evidence="8">Mo-MPT guanylyltransferase</fullName>
    </alternativeName>
    <alternativeName>
        <fullName evidence="8">Molybdopterin guanylyltransferase</fullName>
    </alternativeName>
    <alternativeName>
        <fullName evidence="8">Molybdopterin-guanine dinucleotide synthase</fullName>
        <shortName evidence="8">MGD synthase</shortName>
    </alternativeName>
</protein>
<feature type="binding site" evidence="8">
    <location>
        <position position="25"/>
    </location>
    <ligand>
        <name>GTP</name>
        <dbReference type="ChEBI" id="CHEBI:37565"/>
    </ligand>
</feature>
<dbReference type="Proteomes" id="UP001179181">
    <property type="component" value="Unassembled WGS sequence"/>
</dbReference>
<sequence>MIDAQFKPYGVVVCGGKSSRMGMDKSRLVYYDAPQHDYVHDQLMTICKQVVISCNREQFATMLTPNEKVIDAPEFEDRGPISALLTAFQIFSDQDLLIVGCDYPFLSQTELELFLNSVQRESLAAAFYNQENTYEPVLAWYSKHTARLLLDFFTKGECSLQHFLNQIGADKYIPTSEISMMSVDTPEEFQKALDMHKETK</sequence>
<reference evidence="10 11" key="1">
    <citation type="submission" date="2020-03" db="EMBL/GenBank/DDBJ databases">
        <title>Genomic Encyclopedia of Type Strains, Phase IV (KMG-IV): sequencing the most valuable type-strain genomes for metagenomic binning, comparative biology and taxonomic classification.</title>
        <authorList>
            <person name="Goeker M."/>
        </authorList>
    </citation>
    <scope>NUCLEOTIDE SEQUENCE [LARGE SCALE GENOMIC DNA]</scope>
    <source>
        <strain evidence="10 11">DSM 102865</strain>
    </source>
</reference>
<dbReference type="Gene3D" id="3.90.550.10">
    <property type="entry name" value="Spore Coat Polysaccharide Biosynthesis Protein SpsA, Chain A"/>
    <property type="match status" value="1"/>
</dbReference>
<dbReference type="SUPFAM" id="SSF53448">
    <property type="entry name" value="Nucleotide-diphospho-sugar transferases"/>
    <property type="match status" value="1"/>
</dbReference>
<evidence type="ECO:0000256" key="2">
    <source>
        <dbReference type="ARBA" id="ARBA00022679"/>
    </source>
</evidence>
<dbReference type="InterPro" id="IPR025877">
    <property type="entry name" value="MobA-like_NTP_Trfase"/>
</dbReference>
<comment type="caution">
    <text evidence="10">The sequence shown here is derived from an EMBL/GenBank/DDBJ whole genome shotgun (WGS) entry which is preliminary data.</text>
</comment>
<feature type="binding site" evidence="8">
    <location>
        <position position="102"/>
    </location>
    <ligand>
        <name>GTP</name>
        <dbReference type="ChEBI" id="CHEBI:37565"/>
    </ligand>
</feature>
<keyword evidence="3 8" id="KW-0479">Metal-binding</keyword>
<comment type="similarity">
    <text evidence="8">Belongs to the MobA family.</text>
</comment>
<comment type="cofactor">
    <cofactor evidence="8">
        <name>Mg(2+)</name>
        <dbReference type="ChEBI" id="CHEBI:18420"/>
    </cofactor>
</comment>
<evidence type="ECO:0000256" key="1">
    <source>
        <dbReference type="ARBA" id="ARBA00022490"/>
    </source>
</evidence>
<keyword evidence="5 8" id="KW-0460">Magnesium</keyword>
<keyword evidence="11" id="KW-1185">Reference proteome</keyword>
<feature type="binding site" evidence="8">
    <location>
        <begin position="13"/>
        <end position="15"/>
    </location>
    <ligand>
        <name>GTP</name>
        <dbReference type="ChEBI" id="CHEBI:37565"/>
    </ligand>
</feature>
<accession>A0ABX0UMP4</accession>
<comment type="caution">
    <text evidence="8">Lacks conserved residue(s) required for the propagation of feature annotation.</text>
</comment>
<proteinExistence type="inferred from homology"/>
<evidence type="ECO:0000256" key="3">
    <source>
        <dbReference type="ARBA" id="ARBA00022723"/>
    </source>
</evidence>
<feature type="domain" description="MobA-like NTP transferase" evidence="9">
    <location>
        <begin position="10"/>
        <end position="164"/>
    </location>
</feature>